<gene>
    <name evidence="2" type="ORF">HDF10_002859</name>
</gene>
<protein>
    <submittedName>
        <fullName evidence="2">Uncharacterized protein</fullName>
    </submittedName>
</protein>
<evidence type="ECO:0000313" key="3">
    <source>
        <dbReference type="Proteomes" id="UP000569092"/>
    </source>
</evidence>
<keyword evidence="1" id="KW-0472">Membrane</keyword>
<dbReference type="AlphaFoldDB" id="A0A7W8J903"/>
<keyword evidence="1" id="KW-1133">Transmembrane helix</keyword>
<accession>A0A7W8J903</accession>
<feature type="transmembrane region" description="Helical" evidence="1">
    <location>
        <begin position="6"/>
        <end position="27"/>
    </location>
</feature>
<dbReference type="Proteomes" id="UP000569092">
    <property type="component" value="Unassembled WGS sequence"/>
</dbReference>
<sequence>MNFPALDNILWAANFVGFAALLLVLLLRQRWRQFPVFTGFVTYSILVSIGLFLISRYSTPKVYRTTYWILAGGDFLFQLGLIFEIARVVLRPTGTWIRDARSSFVLVGVTGTAVAAGLCLAIKTPPGSTAGIWEIRGDLFTALLDCGLFLAMLFASNRLGLEWRNHVMALAQGLTLWAFGSAVSDLASLFLGWTQQYRVVQLFPSFLYIAVLLYWAVAFWRPERVRAPLSNEMKDYLVALHSRVQYDLQQVTRTRDHT</sequence>
<feature type="transmembrane region" description="Helical" evidence="1">
    <location>
        <begin position="135"/>
        <end position="155"/>
    </location>
</feature>
<reference evidence="2 3" key="1">
    <citation type="submission" date="2020-08" db="EMBL/GenBank/DDBJ databases">
        <title>Genomic Encyclopedia of Type Strains, Phase IV (KMG-V): Genome sequencing to study the core and pangenomes of soil and plant-associated prokaryotes.</title>
        <authorList>
            <person name="Whitman W."/>
        </authorList>
    </citation>
    <scope>NUCLEOTIDE SEQUENCE [LARGE SCALE GENOMIC DNA]</scope>
    <source>
        <strain evidence="2 3">M8US30</strain>
    </source>
</reference>
<dbReference type="EMBL" id="JACHDZ010000004">
    <property type="protein sequence ID" value="MBB5344873.1"/>
    <property type="molecule type" value="Genomic_DNA"/>
</dbReference>
<evidence type="ECO:0000256" key="1">
    <source>
        <dbReference type="SAM" id="Phobius"/>
    </source>
</evidence>
<keyword evidence="1" id="KW-0812">Transmembrane</keyword>
<organism evidence="2 3">
    <name type="scientific">Tunturiibacter lichenicola</name>
    <dbReference type="NCBI Taxonomy" id="2051959"/>
    <lineage>
        <taxon>Bacteria</taxon>
        <taxon>Pseudomonadati</taxon>
        <taxon>Acidobacteriota</taxon>
        <taxon>Terriglobia</taxon>
        <taxon>Terriglobales</taxon>
        <taxon>Acidobacteriaceae</taxon>
        <taxon>Tunturiibacter</taxon>
    </lineage>
</organism>
<comment type="caution">
    <text evidence="2">The sequence shown here is derived from an EMBL/GenBank/DDBJ whole genome shotgun (WGS) entry which is preliminary data.</text>
</comment>
<evidence type="ECO:0000313" key="2">
    <source>
        <dbReference type="EMBL" id="MBB5344873.1"/>
    </source>
</evidence>
<feature type="transmembrane region" description="Helical" evidence="1">
    <location>
        <begin position="34"/>
        <end position="55"/>
    </location>
</feature>
<feature type="transmembrane region" description="Helical" evidence="1">
    <location>
        <begin position="167"/>
        <end position="193"/>
    </location>
</feature>
<proteinExistence type="predicted"/>
<feature type="transmembrane region" description="Helical" evidence="1">
    <location>
        <begin position="67"/>
        <end position="90"/>
    </location>
</feature>
<name>A0A7W8J903_9BACT</name>
<feature type="transmembrane region" description="Helical" evidence="1">
    <location>
        <begin position="102"/>
        <end position="123"/>
    </location>
</feature>
<feature type="transmembrane region" description="Helical" evidence="1">
    <location>
        <begin position="199"/>
        <end position="220"/>
    </location>
</feature>